<dbReference type="GO" id="GO:0000160">
    <property type="term" value="P:phosphorelay signal transduction system"/>
    <property type="evidence" value="ECO:0007669"/>
    <property type="project" value="UniProtKB-KW"/>
</dbReference>
<keyword evidence="13" id="KW-1185">Reference proteome</keyword>
<dbReference type="Gene3D" id="1.20.120.160">
    <property type="entry name" value="HPT domain"/>
    <property type="match status" value="1"/>
</dbReference>
<protein>
    <submittedName>
        <fullName evidence="12">Response regulator</fullName>
    </submittedName>
</protein>
<feature type="domain" description="Response regulatory" evidence="11">
    <location>
        <begin position="2"/>
        <end position="123"/>
    </location>
</feature>
<dbReference type="AlphaFoldDB" id="A0A418W5C4"/>
<dbReference type="GO" id="GO:0005524">
    <property type="term" value="F:ATP binding"/>
    <property type="evidence" value="ECO:0007669"/>
    <property type="project" value="UniProtKB-KW"/>
</dbReference>
<dbReference type="Pfam" id="PF01627">
    <property type="entry name" value="Hpt"/>
    <property type="match status" value="1"/>
</dbReference>
<comment type="caution">
    <text evidence="12">The sequence shown here is derived from an EMBL/GenBank/DDBJ whole genome shotgun (WGS) entry which is preliminary data.</text>
</comment>
<dbReference type="SMART" id="SM00448">
    <property type="entry name" value="REC"/>
    <property type="match status" value="1"/>
</dbReference>
<evidence type="ECO:0000259" key="11">
    <source>
        <dbReference type="PROSITE" id="PS50110"/>
    </source>
</evidence>
<dbReference type="InterPro" id="IPR001789">
    <property type="entry name" value="Sig_transdc_resp-reg_receiver"/>
</dbReference>
<dbReference type="PANTHER" id="PTHR45339:SF1">
    <property type="entry name" value="HYBRID SIGNAL TRANSDUCTION HISTIDINE KINASE J"/>
    <property type="match status" value="1"/>
</dbReference>
<evidence type="ECO:0000256" key="9">
    <source>
        <dbReference type="ARBA" id="ARBA00023136"/>
    </source>
</evidence>
<dbReference type="Pfam" id="PF00072">
    <property type="entry name" value="Response_reg"/>
    <property type="match status" value="1"/>
</dbReference>
<evidence type="ECO:0000256" key="7">
    <source>
        <dbReference type="ARBA" id="ARBA00022989"/>
    </source>
</evidence>
<organism evidence="12 13">
    <name type="scientific">Azospirillum cavernae</name>
    <dbReference type="NCBI Taxonomy" id="2320860"/>
    <lineage>
        <taxon>Bacteria</taxon>
        <taxon>Pseudomonadati</taxon>
        <taxon>Pseudomonadota</taxon>
        <taxon>Alphaproteobacteria</taxon>
        <taxon>Rhodospirillales</taxon>
        <taxon>Azospirillaceae</taxon>
        <taxon>Azospirillum</taxon>
    </lineage>
</organism>
<evidence type="ECO:0000256" key="2">
    <source>
        <dbReference type="ARBA" id="ARBA00022475"/>
    </source>
</evidence>
<dbReference type="SUPFAM" id="SSF52172">
    <property type="entry name" value="CheY-like"/>
    <property type="match status" value="1"/>
</dbReference>
<dbReference type="InterPro" id="IPR008207">
    <property type="entry name" value="Sig_transdc_His_kin_Hpt_dom"/>
</dbReference>
<evidence type="ECO:0000256" key="10">
    <source>
        <dbReference type="PROSITE-ProRule" id="PRU00169"/>
    </source>
</evidence>
<dbReference type="CDD" id="cd17546">
    <property type="entry name" value="REC_hyHK_CKI1_RcsC-like"/>
    <property type="match status" value="1"/>
</dbReference>
<proteinExistence type="predicted"/>
<dbReference type="InterPro" id="IPR011006">
    <property type="entry name" value="CheY-like_superfamily"/>
</dbReference>
<keyword evidence="9" id="KW-0472">Membrane</keyword>
<keyword evidence="3 10" id="KW-0597">Phosphoprotein</keyword>
<keyword evidence="2" id="KW-1003">Cell membrane</keyword>
<dbReference type="Gene3D" id="3.40.50.2300">
    <property type="match status" value="1"/>
</dbReference>
<evidence type="ECO:0000313" key="13">
    <source>
        <dbReference type="Proteomes" id="UP000283458"/>
    </source>
</evidence>
<evidence type="ECO:0000256" key="3">
    <source>
        <dbReference type="ARBA" id="ARBA00022553"/>
    </source>
</evidence>
<dbReference type="GO" id="GO:0005886">
    <property type="term" value="C:plasma membrane"/>
    <property type="evidence" value="ECO:0007669"/>
    <property type="project" value="UniProtKB-SubCell"/>
</dbReference>
<dbReference type="GO" id="GO:0004672">
    <property type="term" value="F:protein kinase activity"/>
    <property type="evidence" value="ECO:0007669"/>
    <property type="project" value="UniProtKB-ARBA"/>
</dbReference>
<dbReference type="EMBL" id="QYUL01000001">
    <property type="protein sequence ID" value="RJF85240.1"/>
    <property type="molecule type" value="Genomic_DNA"/>
</dbReference>
<evidence type="ECO:0000256" key="1">
    <source>
        <dbReference type="ARBA" id="ARBA00004651"/>
    </source>
</evidence>
<keyword evidence="8" id="KW-0902">Two-component regulatory system</keyword>
<dbReference type="PROSITE" id="PS50110">
    <property type="entry name" value="RESPONSE_REGULATORY"/>
    <property type="match status" value="1"/>
</dbReference>
<keyword evidence="7" id="KW-1133">Transmembrane helix</keyword>
<evidence type="ECO:0000313" key="12">
    <source>
        <dbReference type="EMBL" id="RJF85240.1"/>
    </source>
</evidence>
<name>A0A418W5C4_9PROT</name>
<reference evidence="12 13" key="1">
    <citation type="submission" date="2018-09" db="EMBL/GenBank/DDBJ databases">
        <authorList>
            <person name="Zhu H."/>
        </authorList>
    </citation>
    <scope>NUCLEOTIDE SEQUENCE [LARGE SCALE GENOMIC DNA]</scope>
    <source>
        <strain evidence="12 13">K2W22B-5</strain>
    </source>
</reference>
<accession>A0A418W5C4</accession>
<gene>
    <name evidence="12" type="ORF">D3877_07910</name>
</gene>
<comment type="subcellular location">
    <subcellularLocation>
        <location evidence="1">Cell membrane</location>
        <topology evidence="1">Multi-pass membrane protein</topology>
    </subcellularLocation>
</comment>
<keyword evidence="5" id="KW-0547">Nucleotide-binding</keyword>
<keyword evidence="6" id="KW-0067">ATP-binding</keyword>
<dbReference type="SUPFAM" id="SSF47226">
    <property type="entry name" value="Histidine-containing phosphotransfer domain, HPT domain"/>
    <property type="match status" value="1"/>
</dbReference>
<evidence type="ECO:0000256" key="6">
    <source>
        <dbReference type="ARBA" id="ARBA00022840"/>
    </source>
</evidence>
<evidence type="ECO:0000256" key="5">
    <source>
        <dbReference type="ARBA" id="ARBA00022741"/>
    </source>
</evidence>
<sequence length="249" mass="25915">MRVLVAEDETVNRMAALALLRRAGHSVVAVEDGPSAVAAATDPNGDGFDLLLMDLGLPGFDGDEAVRRIRSHPTTTNAAPRILMLTATATPDGLERCRACGADGLLTKPLRLDALETALSNNVSNNATSGAPSEDSAAFAPNAIAQMRDLLPADRANALIAKTADTLRQYRTILADAWTNGDPRAAGAMAHKIAGVSGQYGCIALRRAAQGLETALERGGIVDGARTALALLDDAYGPALSYLDRQTQG</sequence>
<evidence type="ECO:0000256" key="8">
    <source>
        <dbReference type="ARBA" id="ARBA00023012"/>
    </source>
</evidence>
<dbReference type="Proteomes" id="UP000283458">
    <property type="component" value="Unassembled WGS sequence"/>
</dbReference>
<dbReference type="PANTHER" id="PTHR45339">
    <property type="entry name" value="HYBRID SIGNAL TRANSDUCTION HISTIDINE KINASE J"/>
    <property type="match status" value="1"/>
</dbReference>
<feature type="modified residue" description="4-aspartylphosphate" evidence="10">
    <location>
        <position position="54"/>
    </location>
</feature>
<evidence type="ECO:0000256" key="4">
    <source>
        <dbReference type="ARBA" id="ARBA00022692"/>
    </source>
</evidence>
<dbReference type="InterPro" id="IPR036641">
    <property type="entry name" value="HPT_dom_sf"/>
</dbReference>
<dbReference type="OrthoDB" id="7305019at2"/>
<keyword evidence="4" id="KW-0812">Transmembrane</keyword>